<comment type="caution">
    <text evidence="1">The sequence shown here is derived from an EMBL/GenBank/DDBJ whole genome shotgun (WGS) entry which is preliminary data.</text>
</comment>
<dbReference type="EMBL" id="JBHSBY010000032">
    <property type="protein sequence ID" value="MFC4196312.1"/>
    <property type="molecule type" value="Genomic_DNA"/>
</dbReference>
<evidence type="ECO:0000313" key="2">
    <source>
        <dbReference type="Proteomes" id="UP001595792"/>
    </source>
</evidence>
<dbReference type="Proteomes" id="UP001595792">
    <property type="component" value="Unassembled WGS sequence"/>
</dbReference>
<sequence length="282" mass="32086">MVRIKLIIFFMLFVQVLSAQTLHLRKRKANALEGKAFALTINDSTLSLKDREDIILKEIRRGNVPDFLRNLYKLNIKADSTGAETVFISIFVLPDYLSIGSNNDFFYVPMTPILAQRIANLTNCILPTKSLVDDIHVGSEIKLKPQPINPSKAMTTVPVFIAHTDSVLNQLEPFLIKHTAGALTAGNKKDIIISNKIYGEPTPRVVIYGWHKLDGKAIQPVYNKHTNTWADYSHGVRLIQNKIYINNKKTTLKRALTNPKLSRFFSEEGVIKKPYYPVYRKY</sequence>
<proteinExistence type="predicted"/>
<keyword evidence="2" id="KW-1185">Reference proteome</keyword>
<accession>A0ABV8NL91</accession>
<protein>
    <submittedName>
        <fullName evidence="1">Uncharacterized protein</fullName>
    </submittedName>
</protein>
<gene>
    <name evidence="1" type="ORF">ACFOUY_06350</name>
</gene>
<name>A0ABV8NL91_9SPHI</name>
<reference evidence="2" key="1">
    <citation type="journal article" date="2019" name="Int. J. Syst. Evol. Microbiol.">
        <title>The Global Catalogue of Microorganisms (GCM) 10K type strain sequencing project: providing services to taxonomists for standard genome sequencing and annotation.</title>
        <authorList>
            <consortium name="The Broad Institute Genomics Platform"/>
            <consortium name="The Broad Institute Genome Sequencing Center for Infectious Disease"/>
            <person name="Wu L."/>
            <person name="Ma J."/>
        </authorList>
    </citation>
    <scope>NUCLEOTIDE SEQUENCE [LARGE SCALE GENOMIC DNA]</scope>
    <source>
        <strain evidence="2">CCM 8689</strain>
    </source>
</reference>
<evidence type="ECO:0000313" key="1">
    <source>
        <dbReference type="EMBL" id="MFC4196312.1"/>
    </source>
</evidence>
<organism evidence="1 2">
    <name type="scientific">Pedobacter jamesrossensis</name>
    <dbReference type="NCBI Taxonomy" id="1908238"/>
    <lineage>
        <taxon>Bacteria</taxon>
        <taxon>Pseudomonadati</taxon>
        <taxon>Bacteroidota</taxon>
        <taxon>Sphingobacteriia</taxon>
        <taxon>Sphingobacteriales</taxon>
        <taxon>Sphingobacteriaceae</taxon>
        <taxon>Pedobacter</taxon>
    </lineage>
</organism>
<dbReference type="RefSeq" id="WP_378959638.1">
    <property type="nucleotide sequence ID" value="NZ_JBHRXC010000016.1"/>
</dbReference>